<keyword evidence="1" id="KW-1133">Transmembrane helix</keyword>
<evidence type="ECO:0000313" key="2">
    <source>
        <dbReference type="EMBL" id="GAQ78749.1"/>
    </source>
</evidence>
<sequence>MYTEHVTLVGTLVVEFVFQKNAPLDAMRVCWLISSVSGAFTGATAVFLALIHTVRRDRARWAVVVGLSFASNVFYILSLSFGAQRTEIMVAKSMENALFALNIVLFVVGSIYTTLLYLRLPDDDRSGRGVVATQIIRPRKRFRSVGV</sequence>
<protein>
    <submittedName>
        <fullName evidence="2">Uncharacterized protein</fullName>
    </submittedName>
</protein>
<dbReference type="AlphaFoldDB" id="A0A1Y1HNK4"/>
<evidence type="ECO:0000256" key="1">
    <source>
        <dbReference type="SAM" id="Phobius"/>
    </source>
</evidence>
<name>A0A1Y1HNK4_KLENI</name>
<gene>
    <name evidence="2" type="ORF">KFL_000180320</name>
</gene>
<reference evidence="2 3" key="1">
    <citation type="journal article" date="2014" name="Nat. Commun.">
        <title>Klebsormidium flaccidum genome reveals primary factors for plant terrestrial adaptation.</title>
        <authorList>
            <person name="Hori K."/>
            <person name="Maruyama F."/>
            <person name="Fujisawa T."/>
            <person name="Togashi T."/>
            <person name="Yamamoto N."/>
            <person name="Seo M."/>
            <person name="Sato S."/>
            <person name="Yamada T."/>
            <person name="Mori H."/>
            <person name="Tajima N."/>
            <person name="Moriyama T."/>
            <person name="Ikeuchi M."/>
            <person name="Watanabe M."/>
            <person name="Wada H."/>
            <person name="Kobayashi K."/>
            <person name="Saito M."/>
            <person name="Masuda T."/>
            <person name="Sasaki-Sekimoto Y."/>
            <person name="Mashiguchi K."/>
            <person name="Awai K."/>
            <person name="Shimojima M."/>
            <person name="Masuda S."/>
            <person name="Iwai M."/>
            <person name="Nobusawa T."/>
            <person name="Narise T."/>
            <person name="Kondo S."/>
            <person name="Saito H."/>
            <person name="Sato R."/>
            <person name="Murakawa M."/>
            <person name="Ihara Y."/>
            <person name="Oshima-Yamada Y."/>
            <person name="Ohtaka K."/>
            <person name="Satoh M."/>
            <person name="Sonobe K."/>
            <person name="Ishii M."/>
            <person name="Ohtani R."/>
            <person name="Kanamori-Sato M."/>
            <person name="Honoki R."/>
            <person name="Miyazaki D."/>
            <person name="Mochizuki H."/>
            <person name="Umetsu J."/>
            <person name="Higashi K."/>
            <person name="Shibata D."/>
            <person name="Kamiya Y."/>
            <person name="Sato N."/>
            <person name="Nakamura Y."/>
            <person name="Tabata S."/>
            <person name="Ida S."/>
            <person name="Kurokawa K."/>
            <person name="Ohta H."/>
        </authorList>
    </citation>
    <scope>NUCLEOTIDE SEQUENCE [LARGE SCALE GENOMIC DNA]</scope>
    <source>
        <strain evidence="2 3">NIES-2285</strain>
    </source>
</reference>
<keyword evidence="1" id="KW-0812">Transmembrane</keyword>
<dbReference type="Proteomes" id="UP000054558">
    <property type="component" value="Unassembled WGS sequence"/>
</dbReference>
<keyword evidence="3" id="KW-1185">Reference proteome</keyword>
<dbReference type="EMBL" id="DF236967">
    <property type="protein sequence ID" value="GAQ78749.1"/>
    <property type="molecule type" value="Genomic_DNA"/>
</dbReference>
<feature type="transmembrane region" description="Helical" evidence="1">
    <location>
        <begin position="97"/>
        <end position="118"/>
    </location>
</feature>
<proteinExistence type="predicted"/>
<feature type="transmembrane region" description="Helical" evidence="1">
    <location>
        <begin position="31"/>
        <end position="52"/>
    </location>
</feature>
<keyword evidence="1" id="KW-0472">Membrane</keyword>
<organism evidence="2 3">
    <name type="scientific">Klebsormidium nitens</name>
    <name type="common">Green alga</name>
    <name type="synonym">Ulothrix nitens</name>
    <dbReference type="NCBI Taxonomy" id="105231"/>
    <lineage>
        <taxon>Eukaryota</taxon>
        <taxon>Viridiplantae</taxon>
        <taxon>Streptophyta</taxon>
        <taxon>Klebsormidiophyceae</taxon>
        <taxon>Klebsormidiales</taxon>
        <taxon>Klebsormidiaceae</taxon>
        <taxon>Klebsormidium</taxon>
    </lineage>
</organism>
<feature type="transmembrane region" description="Helical" evidence="1">
    <location>
        <begin position="59"/>
        <end position="77"/>
    </location>
</feature>
<accession>A0A1Y1HNK4</accession>
<evidence type="ECO:0000313" key="3">
    <source>
        <dbReference type="Proteomes" id="UP000054558"/>
    </source>
</evidence>